<dbReference type="InterPro" id="IPR011008">
    <property type="entry name" value="Dimeric_a/b-barrel"/>
</dbReference>
<gene>
    <name evidence="11" type="ORF">PENANT_c014G05928</name>
</gene>
<dbReference type="AlphaFoldDB" id="A0A1V6Q3W8"/>
<evidence type="ECO:0000313" key="12">
    <source>
        <dbReference type="Proteomes" id="UP000191672"/>
    </source>
</evidence>
<keyword evidence="6" id="KW-0560">Oxidoreductase</keyword>
<dbReference type="InterPro" id="IPR006314">
    <property type="entry name" value="Dyp_peroxidase"/>
</dbReference>
<feature type="domain" description="Dyp-type peroxidase C-terminal" evidence="9">
    <location>
        <begin position="195"/>
        <end position="413"/>
    </location>
</feature>
<dbReference type="Pfam" id="PF21105">
    <property type="entry name" value="DyP_N"/>
    <property type="match status" value="1"/>
</dbReference>
<evidence type="ECO:0000256" key="7">
    <source>
        <dbReference type="ARBA" id="ARBA00023004"/>
    </source>
</evidence>
<evidence type="ECO:0000256" key="6">
    <source>
        <dbReference type="ARBA" id="ARBA00023002"/>
    </source>
</evidence>
<dbReference type="GO" id="GO:0005829">
    <property type="term" value="C:cytosol"/>
    <property type="evidence" value="ECO:0007669"/>
    <property type="project" value="TreeGrafter"/>
</dbReference>
<dbReference type="EMBL" id="MDYN01000014">
    <property type="protein sequence ID" value="OQD83958.1"/>
    <property type="molecule type" value="Genomic_DNA"/>
</dbReference>
<keyword evidence="7" id="KW-0408">Iron</keyword>
<dbReference type="SUPFAM" id="SSF54909">
    <property type="entry name" value="Dimeric alpha+beta barrel"/>
    <property type="match status" value="1"/>
</dbReference>
<comment type="cofactor">
    <cofactor evidence="1">
        <name>heme b</name>
        <dbReference type="ChEBI" id="CHEBI:60344"/>
    </cofactor>
</comment>
<evidence type="ECO:0000256" key="1">
    <source>
        <dbReference type="ARBA" id="ARBA00001970"/>
    </source>
</evidence>
<evidence type="ECO:0000313" key="11">
    <source>
        <dbReference type="EMBL" id="OQD83958.1"/>
    </source>
</evidence>
<dbReference type="GO" id="GO:0046872">
    <property type="term" value="F:metal ion binding"/>
    <property type="evidence" value="ECO:0007669"/>
    <property type="project" value="UniProtKB-KW"/>
</dbReference>
<dbReference type="InterPro" id="IPR049509">
    <property type="entry name" value="DyP_N"/>
</dbReference>
<feature type="domain" description="DyP dimeric alpha+beta barrel" evidence="10">
    <location>
        <begin position="7"/>
        <end position="146"/>
    </location>
</feature>
<keyword evidence="12" id="KW-1185">Reference proteome</keyword>
<proteinExistence type="inferred from homology"/>
<evidence type="ECO:0000256" key="4">
    <source>
        <dbReference type="ARBA" id="ARBA00022723"/>
    </source>
</evidence>
<keyword evidence="2" id="KW-0575">Peroxidase</keyword>
<evidence type="ECO:0000256" key="3">
    <source>
        <dbReference type="ARBA" id="ARBA00022617"/>
    </source>
</evidence>
<evidence type="ECO:0008006" key="13">
    <source>
        <dbReference type="Google" id="ProtNLM"/>
    </source>
</evidence>
<dbReference type="InterPro" id="IPR048328">
    <property type="entry name" value="Dyp_perox_C"/>
</dbReference>
<dbReference type="NCBIfam" id="TIGR01413">
    <property type="entry name" value="Dyp_perox_fam"/>
    <property type="match status" value="1"/>
</dbReference>
<dbReference type="PANTHER" id="PTHR30521:SF4">
    <property type="entry name" value="DEFERROCHELATASE"/>
    <property type="match status" value="1"/>
</dbReference>
<name>A0A1V6Q3W8_9EURO</name>
<evidence type="ECO:0000256" key="2">
    <source>
        <dbReference type="ARBA" id="ARBA00022559"/>
    </source>
</evidence>
<dbReference type="GO" id="GO:0004601">
    <property type="term" value="F:peroxidase activity"/>
    <property type="evidence" value="ECO:0007669"/>
    <property type="project" value="UniProtKB-KW"/>
</dbReference>
<evidence type="ECO:0000259" key="9">
    <source>
        <dbReference type="Pfam" id="PF20628"/>
    </source>
</evidence>
<dbReference type="PROSITE" id="PS51404">
    <property type="entry name" value="DYP_PEROXIDASE"/>
    <property type="match status" value="1"/>
</dbReference>
<evidence type="ECO:0000256" key="5">
    <source>
        <dbReference type="ARBA" id="ARBA00022729"/>
    </source>
</evidence>
<evidence type="ECO:0000256" key="8">
    <source>
        <dbReference type="ARBA" id="ARBA00025737"/>
    </source>
</evidence>
<dbReference type="STRING" id="416450.A0A1V6Q3W8"/>
<reference evidence="12" key="1">
    <citation type="journal article" date="2017" name="Nat. Microbiol.">
        <title>Global analysis of biosynthetic gene clusters reveals vast potential of secondary metabolite production in Penicillium species.</title>
        <authorList>
            <person name="Nielsen J.C."/>
            <person name="Grijseels S."/>
            <person name="Prigent S."/>
            <person name="Ji B."/>
            <person name="Dainat J."/>
            <person name="Nielsen K.F."/>
            <person name="Frisvad J.C."/>
            <person name="Workman M."/>
            <person name="Nielsen J."/>
        </authorList>
    </citation>
    <scope>NUCLEOTIDE SEQUENCE [LARGE SCALE GENOMIC DNA]</scope>
    <source>
        <strain evidence="12">IBT 31811</strain>
    </source>
</reference>
<dbReference type="Proteomes" id="UP000191672">
    <property type="component" value="Unassembled WGS sequence"/>
</dbReference>
<accession>A0A1V6Q3W8</accession>
<comment type="caution">
    <text evidence="11">The sequence shown here is derived from an EMBL/GenBank/DDBJ whole genome shotgun (WGS) entry which is preliminary data.</text>
</comment>
<protein>
    <recommendedName>
        <fullName evidence="13">Dyp-type peroxidase</fullName>
    </recommendedName>
</protein>
<dbReference type="Pfam" id="PF20628">
    <property type="entry name" value="Dyp_perox_C"/>
    <property type="match status" value="1"/>
</dbReference>
<organism evidence="11 12">
    <name type="scientific">Penicillium antarcticum</name>
    <dbReference type="NCBI Taxonomy" id="416450"/>
    <lineage>
        <taxon>Eukaryota</taxon>
        <taxon>Fungi</taxon>
        <taxon>Dikarya</taxon>
        <taxon>Ascomycota</taxon>
        <taxon>Pezizomycotina</taxon>
        <taxon>Eurotiomycetes</taxon>
        <taxon>Eurotiomycetidae</taxon>
        <taxon>Eurotiales</taxon>
        <taxon>Aspergillaceae</taxon>
        <taxon>Penicillium</taxon>
    </lineage>
</organism>
<keyword evidence="4" id="KW-0479">Metal-binding</keyword>
<evidence type="ECO:0000259" key="10">
    <source>
        <dbReference type="Pfam" id="PF21105"/>
    </source>
</evidence>
<keyword evidence="5" id="KW-0732">Signal</keyword>
<sequence length="494" mass="55292">MVPNLNNIQGDIWPRLAKKYETFLFFEILDMARFKKELGSFSKYITTAKAACETRGRLYSRKENGENNIVETISTNISLSAAGLARLGKTDLGDFIFKGGMYADMVTVGLDRDEEWHGEFKGSRGQIDGVFILAGSSEDTVNNWIIDVIKPKFADPTINGEPAASKFLFTQSGAVLNEYDVEHFGWKDGASQPLLKGLDDETTNTKGPGLIKPGYIILGEEGDTEPSPDWAKDGSFMVFRRLRQLVPEFTQWVVKQIGDQAKDGDKMKLGVISTLSSRLVGRWPDGAPLDLMPGPPEGQEDTYKGLPEDAPGQGEEHMALTNSNDFDFRDTQWQDRCPFASHIRKVRPRADRTNMDGTFDDTHAMIRRGISFGPLTTNQEKSVGVTTHDRGLLFVSYQANLHNGFRQVQNEWANKISFPPGKARHYDNKQPGLDPIIGQWAKDDDHSNYITMPRYDNPKKVEQWKLERSVIAEGGEYFFSPSISGIREICGVCA</sequence>
<keyword evidence="3" id="KW-0349">Heme</keyword>
<dbReference type="PANTHER" id="PTHR30521">
    <property type="entry name" value="DEFERROCHELATASE/PEROXIDASE"/>
    <property type="match status" value="1"/>
</dbReference>
<dbReference type="GO" id="GO:0020037">
    <property type="term" value="F:heme binding"/>
    <property type="evidence" value="ECO:0007669"/>
    <property type="project" value="InterPro"/>
</dbReference>
<comment type="similarity">
    <text evidence="8">Belongs to the DyP-type peroxidase family.</text>
</comment>